<sequence>MSTNKSFTLLNYLKPRLSHKIHASCNRSHMFRIQRDLMIGKWRVIENFKVSGVGKRKYSPC</sequence>
<comment type="caution">
    <text evidence="1">The sequence shown here is derived from an EMBL/GenBank/DDBJ whole genome shotgun (WGS) entry which is preliminary data.</text>
</comment>
<gene>
    <name evidence="1" type="primary">A09p020600.1_BraROA</name>
    <name evidence="1" type="ORF">IGI04_033954</name>
</gene>
<keyword evidence="2" id="KW-1185">Reference proteome</keyword>
<protein>
    <submittedName>
        <fullName evidence="1">Uncharacterized protein</fullName>
    </submittedName>
</protein>
<name>A0ABQ7LA54_BRACM</name>
<dbReference type="EMBL" id="JADBGQ010000008">
    <property type="protein sequence ID" value="KAG5382484.1"/>
    <property type="molecule type" value="Genomic_DNA"/>
</dbReference>
<reference evidence="1 2" key="1">
    <citation type="submission" date="2021-03" db="EMBL/GenBank/DDBJ databases">
        <authorList>
            <person name="King G.J."/>
            <person name="Bancroft I."/>
            <person name="Baten A."/>
            <person name="Bloomfield J."/>
            <person name="Borpatragohain P."/>
            <person name="He Z."/>
            <person name="Irish N."/>
            <person name="Irwin J."/>
            <person name="Liu K."/>
            <person name="Mauleon R.P."/>
            <person name="Moore J."/>
            <person name="Morris R."/>
            <person name="Ostergaard L."/>
            <person name="Wang B."/>
            <person name="Wells R."/>
        </authorList>
    </citation>
    <scope>NUCLEOTIDE SEQUENCE [LARGE SCALE GENOMIC DNA]</scope>
    <source>
        <strain evidence="1">R-o-18</strain>
        <tissue evidence="1">Leaf</tissue>
    </source>
</reference>
<dbReference type="Proteomes" id="UP000823674">
    <property type="component" value="Chromosome A09"/>
</dbReference>
<evidence type="ECO:0000313" key="1">
    <source>
        <dbReference type="EMBL" id="KAG5382484.1"/>
    </source>
</evidence>
<evidence type="ECO:0000313" key="2">
    <source>
        <dbReference type="Proteomes" id="UP000823674"/>
    </source>
</evidence>
<proteinExistence type="predicted"/>
<accession>A0ABQ7LA54</accession>
<organism evidence="1 2">
    <name type="scientific">Brassica rapa subsp. trilocularis</name>
    <dbReference type="NCBI Taxonomy" id="1813537"/>
    <lineage>
        <taxon>Eukaryota</taxon>
        <taxon>Viridiplantae</taxon>
        <taxon>Streptophyta</taxon>
        <taxon>Embryophyta</taxon>
        <taxon>Tracheophyta</taxon>
        <taxon>Spermatophyta</taxon>
        <taxon>Magnoliopsida</taxon>
        <taxon>eudicotyledons</taxon>
        <taxon>Gunneridae</taxon>
        <taxon>Pentapetalae</taxon>
        <taxon>rosids</taxon>
        <taxon>malvids</taxon>
        <taxon>Brassicales</taxon>
        <taxon>Brassicaceae</taxon>
        <taxon>Brassiceae</taxon>
        <taxon>Brassica</taxon>
    </lineage>
</organism>